<dbReference type="InterPro" id="IPR056584">
    <property type="entry name" value="EF-hand_15"/>
</dbReference>
<dbReference type="Pfam" id="PF00388">
    <property type="entry name" value="PI-PLC-X"/>
    <property type="match status" value="2"/>
</dbReference>
<dbReference type="SMART" id="SM00239">
    <property type="entry name" value="C2"/>
    <property type="match status" value="1"/>
</dbReference>
<dbReference type="PROSITE" id="PS50007">
    <property type="entry name" value="PIPLC_X_DOMAIN"/>
    <property type="match status" value="1"/>
</dbReference>
<reference evidence="6" key="1">
    <citation type="submission" date="2021-03" db="EMBL/GenBank/DDBJ databases">
        <title>Comparative genomics and phylogenomic investigation of the class Geoglossomycetes provide insights into ecological specialization and systematics.</title>
        <authorList>
            <person name="Melie T."/>
            <person name="Pirro S."/>
            <person name="Miller A.N."/>
            <person name="Quandt A."/>
        </authorList>
    </citation>
    <scope>NUCLEOTIDE SEQUENCE</scope>
    <source>
        <strain evidence="6">GBOQ0MN5Z8</strain>
    </source>
</reference>
<dbReference type="PANTHER" id="PTHR10336:SF82">
    <property type="entry name" value="PHOSPHOINOSITIDE PHOSPHOLIPASE C"/>
    <property type="match status" value="1"/>
</dbReference>
<evidence type="ECO:0000256" key="2">
    <source>
        <dbReference type="RuleBase" id="RU361133"/>
    </source>
</evidence>
<dbReference type="GO" id="GO:0016042">
    <property type="term" value="P:lipid catabolic process"/>
    <property type="evidence" value="ECO:0007669"/>
    <property type="project" value="UniProtKB-KW"/>
</dbReference>
<comment type="catalytic activity">
    <reaction evidence="2">
        <text>a 1,2-diacyl-sn-glycero-3-phospho-(1D-myo-inositol-4,5-bisphosphate) + H2O = 1D-myo-inositol 1,4,5-trisphosphate + a 1,2-diacyl-sn-glycerol + H(+)</text>
        <dbReference type="Rhea" id="RHEA:33179"/>
        <dbReference type="ChEBI" id="CHEBI:15377"/>
        <dbReference type="ChEBI" id="CHEBI:15378"/>
        <dbReference type="ChEBI" id="CHEBI:17815"/>
        <dbReference type="ChEBI" id="CHEBI:58456"/>
        <dbReference type="ChEBI" id="CHEBI:203600"/>
        <dbReference type="EC" id="3.1.4.11"/>
    </reaction>
</comment>
<evidence type="ECO:0000256" key="1">
    <source>
        <dbReference type="ARBA" id="ARBA00023224"/>
    </source>
</evidence>
<evidence type="ECO:0000259" key="4">
    <source>
        <dbReference type="PROSITE" id="PS50004"/>
    </source>
</evidence>
<feature type="region of interest" description="Disordered" evidence="3">
    <location>
        <begin position="503"/>
        <end position="530"/>
    </location>
</feature>
<dbReference type="Pfam" id="PF23617">
    <property type="entry name" value="EF-hand_15"/>
    <property type="match status" value="1"/>
</dbReference>
<dbReference type="EMBL" id="JAGHQL010000010">
    <property type="protein sequence ID" value="KAH0545040.1"/>
    <property type="molecule type" value="Genomic_DNA"/>
</dbReference>
<dbReference type="Gene3D" id="3.20.20.190">
    <property type="entry name" value="Phosphatidylinositol (PI) phosphodiesterase"/>
    <property type="match status" value="1"/>
</dbReference>
<dbReference type="EC" id="3.1.4.11" evidence="2"/>
<sequence>MGKPSRIVPEFQAGGGNPSAASAMETITSLSEPVIRHLKDVFNSLSEGNKSLSPVQAATFLNEIQKAGDTCLELGPPEDNRFAFHHFLKYTTSPAFSALAPPRGHDLSFPLSNYYISSSHNTYLTGNQLYGRSTIDGYKNVLLRGCRCIEIDVWDGDHPTGDSESTTPTETEGKNKYLQRLPQMFSSRKSGVIDKTSPEPSSALEALNKLDSSQPSIAGSSRIEPRVLHVIVSLEVHASLEQQEVMVEIMREVWSDVLIDSNDGDRDVEVLPSPDELRNKILVKVKYVPPTAPAGKNADGSLELLEQVMSSESTSGDESISSAKGEKKKKNKIIAALSRLGVYTRAYHFSDLSQPVSETALLRLHEVHAPVLFEHNRKYFMRTYPHSLRVSSTNLDPSVYWRKGVQMVALNWQKWDRGMMLNEGMFAGERGWVLKPVGYRSISSKTKSVGVPSTSQADPISYKTLNLRIVVFAGQDIPLPEGDEDPKRFHPYLKCELHMEKAEEKGRDSAENGGKSKGGKYKSRTQSQKGVNPDFHGEVLEFARVERVVEELSFLRFKIRDDEIGKDDLAAWACIRLDRLQNGYRFVHLVDTKGMATKGIILVKIHMEWT</sequence>
<proteinExistence type="predicted"/>
<dbReference type="GO" id="GO:0048015">
    <property type="term" value="P:phosphatidylinositol-mediated signaling"/>
    <property type="evidence" value="ECO:0007669"/>
    <property type="project" value="TreeGrafter"/>
</dbReference>
<gene>
    <name evidence="6" type="ORF">FGG08_000811</name>
</gene>
<dbReference type="InterPro" id="IPR035892">
    <property type="entry name" value="C2_domain_sf"/>
</dbReference>
<protein>
    <recommendedName>
        <fullName evidence="2">Phosphoinositide phospholipase C</fullName>
        <ecNumber evidence="2">3.1.4.11</ecNumber>
    </recommendedName>
</protein>
<dbReference type="CDD" id="cd00275">
    <property type="entry name" value="C2_PLC_like"/>
    <property type="match status" value="1"/>
</dbReference>
<feature type="domain" description="PI-PLC Y-box" evidence="5">
    <location>
        <begin position="356"/>
        <end position="439"/>
    </location>
</feature>
<keyword evidence="2" id="KW-0378">Hydrolase</keyword>
<dbReference type="InterPro" id="IPR001192">
    <property type="entry name" value="PI-PLC_fam"/>
</dbReference>
<evidence type="ECO:0000259" key="5">
    <source>
        <dbReference type="PROSITE" id="PS50008"/>
    </source>
</evidence>
<feature type="region of interest" description="Disordered" evidence="3">
    <location>
        <begin position="1"/>
        <end position="21"/>
    </location>
</feature>
<evidence type="ECO:0000256" key="3">
    <source>
        <dbReference type="SAM" id="MobiDB-lite"/>
    </source>
</evidence>
<dbReference type="GO" id="GO:0051209">
    <property type="term" value="P:release of sequestered calcium ion into cytosol"/>
    <property type="evidence" value="ECO:0007669"/>
    <property type="project" value="TreeGrafter"/>
</dbReference>
<name>A0A9P8L5R7_9PEZI</name>
<keyword evidence="1" id="KW-0807">Transducer</keyword>
<organism evidence="6 7">
    <name type="scientific">Glutinoglossum americanum</name>
    <dbReference type="NCBI Taxonomy" id="1670608"/>
    <lineage>
        <taxon>Eukaryota</taxon>
        <taxon>Fungi</taxon>
        <taxon>Dikarya</taxon>
        <taxon>Ascomycota</taxon>
        <taxon>Pezizomycotina</taxon>
        <taxon>Geoglossomycetes</taxon>
        <taxon>Geoglossales</taxon>
        <taxon>Geoglossaceae</taxon>
        <taxon>Glutinoglossum</taxon>
    </lineage>
</organism>
<dbReference type="InterPro" id="IPR000909">
    <property type="entry name" value="PLipase_C_PInositol-sp_X_dom"/>
</dbReference>
<dbReference type="AlphaFoldDB" id="A0A9P8L5R7"/>
<accession>A0A9P8L5R7</accession>
<dbReference type="InterPro" id="IPR017946">
    <property type="entry name" value="PLC-like_Pdiesterase_TIM-brl"/>
</dbReference>
<dbReference type="SUPFAM" id="SSF51695">
    <property type="entry name" value="PLC-like phosphodiesterases"/>
    <property type="match status" value="1"/>
</dbReference>
<evidence type="ECO:0000313" key="7">
    <source>
        <dbReference type="Proteomes" id="UP000698800"/>
    </source>
</evidence>
<dbReference type="PANTHER" id="PTHR10336">
    <property type="entry name" value="PHOSPHOINOSITIDE-SPECIFIC PHOSPHOLIPASE C FAMILY PROTEIN"/>
    <property type="match status" value="1"/>
</dbReference>
<comment type="caution">
    <text evidence="6">The sequence shown here is derived from an EMBL/GenBank/DDBJ whole genome shotgun (WGS) entry which is preliminary data.</text>
</comment>
<dbReference type="InterPro" id="IPR001711">
    <property type="entry name" value="PLipase_C_Pinositol-sp_Y"/>
</dbReference>
<keyword evidence="2" id="KW-0442">Lipid degradation</keyword>
<dbReference type="Gene3D" id="2.60.40.150">
    <property type="entry name" value="C2 domain"/>
    <property type="match status" value="1"/>
</dbReference>
<dbReference type="SMART" id="SM00148">
    <property type="entry name" value="PLCXc"/>
    <property type="match status" value="1"/>
</dbReference>
<evidence type="ECO:0000313" key="6">
    <source>
        <dbReference type="EMBL" id="KAH0545040.1"/>
    </source>
</evidence>
<dbReference type="InterPro" id="IPR000008">
    <property type="entry name" value="C2_dom"/>
</dbReference>
<dbReference type="OrthoDB" id="269822at2759"/>
<dbReference type="GO" id="GO:0004435">
    <property type="term" value="F:phosphatidylinositol-4,5-bisphosphate phospholipase C activity"/>
    <property type="evidence" value="ECO:0007669"/>
    <property type="project" value="UniProtKB-EC"/>
</dbReference>
<dbReference type="SMART" id="SM00149">
    <property type="entry name" value="PLCYc"/>
    <property type="match status" value="1"/>
</dbReference>
<dbReference type="SUPFAM" id="SSF49562">
    <property type="entry name" value="C2 domain (Calcium/lipid-binding domain, CaLB)"/>
    <property type="match status" value="1"/>
</dbReference>
<dbReference type="PRINTS" id="PR00390">
    <property type="entry name" value="PHPHLIPASEC"/>
</dbReference>
<keyword evidence="2" id="KW-0443">Lipid metabolism</keyword>
<dbReference type="Pfam" id="PF00387">
    <property type="entry name" value="PI-PLC-Y"/>
    <property type="match status" value="1"/>
</dbReference>
<dbReference type="PROSITE" id="PS50004">
    <property type="entry name" value="C2"/>
    <property type="match status" value="1"/>
</dbReference>
<dbReference type="Proteomes" id="UP000698800">
    <property type="component" value="Unassembled WGS sequence"/>
</dbReference>
<feature type="domain" description="C2" evidence="4">
    <location>
        <begin position="448"/>
        <end position="591"/>
    </location>
</feature>
<dbReference type="PROSITE" id="PS50008">
    <property type="entry name" value="PIPLC_Y_DOMAIN"/>
    <property type="match status" value="1"/>
</dbReference>
<keyword evidence="7" id="KW-1185">Reference proteome</keyword>